<dbReference type="PROSITE" id="PS50067">
    <property type="entry name" value="KINESIN_MOTOR_2"/>
    <property type="match status" value="1"/>
</dbReference>
<dbReference type="Gene3D" id="3.40.850.10">
    <property type="entry name" value="Kinesin motor domain"/>
    <property type="match status" value="1"/>
</dbReference>
<feature type="coiled-coil region" evidence="6">
    <location>
        <begin position="672"/>
        <end position="699"/>
    </location>
</feature>
<dbReference type="PANTHER" id="PTHR47968:SF67">
    <property type="entry name" value="KINESIN MOTOR DOMAIN-CONTAINING PROTEIN"/>
    <property type="match status" value="1"/>
</dbReference>
<accession>C1FG75</accession>
<dbReference type="GO" id="GO:0005874">
    <property type="term" value="C:microtubule"/>
    <property type="evidence" value="ECO:0007669"/>
    <property type="project" value="UniProtKB-KW"/>
</dbReference>
<dbReference type="GO" id="GO:0007018">
    <property type="term" value="P:microtubule-based movement"/>
    <property type="evidence" value="ECO:0007669"/>
    <property type="project" value="InterPro"/>
</dbReference>
<dbReference type="PROSITE" id="PS00411">
    <property type="entry name" value="KINESIN_MOTOR_1"/>
    <property type="match status" value="1"/>
</dbReference>
<dbReference type="EMBL" id="CP001575">
    <property type="protein sequence ID" value="ACO69208.1"/>
    <property type="molecule type" value="Genomic_DNA"/>
</dbReference>
<dbReference type="Pfam" id="PF23735">
    <property type="entry name" value="KIF9"/>
    <property type="match status" value="1"/>
</dbReference>
<keyword evidence="5" id="KW-0493">Microtubule</keyword>
<evidence type="ECO:0000256" key="5">
    <source>
        <dbReference type="RuleBase" id="RU000394"/>
    </source>
</evidence>
<dbReference type="OMA" id="DFDLWYQ"/>
<gene>
    <name evidence="9" type="ORF">MICPUN_60763</name>
</gene>
<dbReference type="InParanoid" id="C1FG75"/>
<evidence type="ECO:0000256" key="3">
    <source>
        <dbReference type="ARBA" id="ARBA00023175"/>
    </source>
</evidence>
<keyword evidence="10" id="KW-1185">Reference proteome</keyword>
<dbReference type="PRINTS" id="PR00380">
    <property type="entry name" value="KINESINHEAVY"/>
</dbReference>
<dbReference type="InterPro" id="IPR036961">
    <property type="entry name" value="Kinesin_motor_dom_sf"/>
</dbReference>
<evidence type="ECO:0000313" key="9">
    <source>
        <dbReference type="EMBL" id="ACO69208.1"/>
    </source>
</evidence>
<keyword evidence="1 4" id="KW-0547">Nucleotide-binding</keyword>
<feature type="compositionally biased region" description="Basic and acidic residues" evidence="7">
    <location>
        <begin position="528"/>
        <end position="539"/>
    </location>
</feature>
<dbReference type="AlphaFoldDB" id="C1FG75"/>
<sequence length="810" mass="89428">MTDQEDAAPSGNVEIYLRVRPDPRPSPLVTLNQNDNTVMWEVPKLETGGYVNNQREKYQFGFNGVIGPEAKQDEVFERVASRSVLGALEGFNGTVFAYGQTGSGKTFTISGGHDRYVDRGIIPRAISRLYSEISKRHDATYSVQITYVEIYNDQGYDLLDPDHETTALEDLPKVQLLEDDEGNVTMRNVSTHRADNEEEALNLLFLGDTNKAITETPMNQASSRSHCIFTMQVERRQQGSDTVRRAKVNLVDLAGSERVHKMGLDGQTLMEAKHINLSLHALEQVVVALQEKAQGTGRSHIPYRNSTMTMMLKDSLGGNCRTVMIATASPRGDHLLEGISTCRFAQRIAMVTNEAVVNEEVDPALIIKRLRIENRELRDELRILRGDNDDGREELTESEMERLRAQVADYCKPPAANEEPTLELGASMLKIKAALRIFREIVLQGGGVVVGKGAAAGEAGEDGAWHPEELRSEIKRLSLVVKQRDDEIDVLVSMLRKGESGEKGAIKATEMLRESRSRGLDDGDGDRDDGPAGGRDRAKAPVSSRGLRAPAAENDAFARVFANEPRASREPDVPFPASPGGIAALVADRTRAFDHFRALNDRHAAVEENKVVLKNKFDDAKALGECVTRSKGEINRLKGLIEEMRQTRAATRGGARDKRDADDDEKRLVVAIDAERAAHRRAFDELRDAKREIDSLQKMTTQAGARLANDFERWFELLAERHRELGGDDSPPASPIGKAIEPESAADLSPAPTMSPLRDATNSPKGRNVSAPSQTGAPTTGNARADADIKAFYEARERLLRMRRESELLA</sequence>
<dbReference type="OrthoDB" id="3176171at2759"/>
<keyword evidence="6" id="KW-0175">Coiled coil</keyword>
<comment type="similarity">
    <text evidence="4 5">Belongs to the TRAFAC class myosin-kinesin ATPase superfamily. Kinesin family.</text>
</comment>
<evidence type="ECO:0000256" key="4">
    <source>
        <dbReference type="PROSITE-ProRule" id="PRU00283"/>
    </source>
</evidence>
<evidence type="ECO:0000256" key="2">
    <source>
        <dbReference type="ARBA" id="ARBA00022840"/>
    </source>
</evidence>
<feature type="domain" description="Kinesin motor" evidence="8">
    <location>
        <begin position="12"/>
        <end position="351"/>
    </location>
</feature>
<evidence type="ECO:0000256" key="7">
    <source>
        <dbReference type="SAM" id="MobiDB-lite"/>
    </source>
</evidence>
<feature type="compositionally biased region" description="Polar residues" evidence="7">
    <location>
        <begin position="760"/>
        <end position="782"/>
    </location>
</feature>
<dbReference type="SMART" id="SM00129">
    <property type="entry name" value="KISc"/>
    <property type="match status" value="1"/>
</dbReference>
<dbReference type="InterPro" id="IPR056524">
    <property type="entry name" value="KIF6/9_C"/>
</dbReference>
<dbReference type="SUPFAM" id="SSF52540">
    <property type="entry name" value="P-loop containing nucleoside triphosphate hydrolases"/>
    <property type="match status" value="1"/>
</dbReference>
<dbReference type="InterPro" id="IPR001752">
    <property type="entry name" value="Kinesin_motor_dom"/>
</dbReference>
<evidence type="ECO:0000256" key="6">
    <source>
        <dbReference type="SAM" id="Coils"/>
    </source>
</evidence>
<dbReference type="RefSeq" id="XP_002507950.1">
    <property type="nucleotide sequence ID" value="XM_002507904.1"/>
</dbReference>
<dbReference type="GO" id="GO:0005524">
    <property type="term" value="F:ATP binding"/>
    <property type="evidence" value="ECO:0007669"/>
    <property type="project" value="UniProtKB-UniRule"/>
</dbReference>
<reference evidence="9 10" key="1">
    <citation type="journal article" date="2009" name="Science">
        <title>Green evolution and dynamic adaptations revealed by genomes of the marine picoeukaryotes Micromonas.</title>
        <authorList>
            <person name="Worden A.Z."/>
            <person name="Lee J.H."/>
            <person name="Mock T."/>
            <person name="Rouze P."/>
            <person name="Simmons M.P."/>
            <person name="Aerts A.L."/>
            <person name="Allen A.E."/>
            <person name="Cuvelier M.L."/>
            <person name="Derelle E."/>
            <person name="Everett M.V."/>
            <person name="Foulon E."/>
            <person name="Grimwood J."/>
            <person name="Gundlach H."/>
            <person name="Henrissat B."/>
            <person name="Napoli C."/>
            <person name="McDonald S.M."/>
            <person name="Parker M.S."/>
            <person name="Rombauts S."/>
            <person name="Salamov A."/>
            <person name="Von Dassow P."/>
            <person name="Badger J.H."/>
            <person name="Coutinho P.M."/>
            <person name="Demir E."/>
            <person name="Dubchak I."/>
            <person name="Gentemann C."/>
            <person name="Eikrem W."/>
            <person name="Gready J.E."/>
            <person name="John U."/>
            <person name="Lanier W."/>
            <person name="Lindquist E.A."/>
            <person name="Lucas S."/>
            <person name="Mayer K.F."/>
            <person name="Moreau H."/>
            <person name="Not F."/>
            <person name="Otillar R."/>
            <person name="Panaud O."/>
            <person name="Pangilinan J."/>
            <person name="Paulsen I."/>
            <person name="Piegu B."/>
            <person name="Poliakov A."/>
            <person name="Robbens S."/>
            <person name="Schmutz J."/>
            <person name="Toulza E."/>
            <person name="Wyss T."/>
            <person name="Zelensky A."/>
            <person name="Zhou K."/>
            <person name="Armbrust E.V."/>
            <person name="Bhattacharya D."/>
            <person name="Goodenough U.W."/>
            <person name="Van de Peer Y."/>
            <person name="Grigoriev I.V."/>
        </authorList>
    </citation>
    <scope>NUCLEOTIDE SEQUENCE [LARGE SCALE GENOMIC DNA]</scope>
    <source>
        <strain evidence="10">RCC299 / NOUM17</strain>
    </source>
</reference>
<proteinExistence type="inferred from homology"/>
<feature type="coiled-coil region" evidence="6">
    <location>
        <begin position="367"/>
        <end position="394"/>
    </location>
</feature>
<dbReference type="InterPro" id="IPR027640">
    <property type="entry name" value="Kinesin-like_fam"/>
</dbReference>
<name>C1FG75_MICCC</name>
<dbReference type="GO" id="GO:0003777">
    <property type="term" value="F:microtubule motor activity"/>
    <property type="evidence" value="ECO:0007669"/>
    <property type="project" value="InterPro"/>
</dbReference>
<feature type="region of interest" description="Disordered" evidence="7">
    <location>
        <begin position="725"/>
        <end position="787"/>
    </location>
</feature>
<protein>
    <recommendedName>
        <fullName evidence="5">Kinesin-like protein</fullName>
    </recommendedName>
</protein>
<dbReference type="InterPro" id="IPR019821">
    <property type="entry name" value="Kinesin_motor_CS"/>
</dbReference>
<keyword evidence="2 4" id="KW-0067">ATP-binding</keyword>
<dbReference type="InterPro" id="IPR027417">
    <property type="entry name" value="P-loop_NTPase"/>
</dbReference>
<organism evidence="9 10">
    <name type="scientific">Micromonas commoda (strain RCC299 / NOUM17 / CCMP2709)</name>
    <name type="common">Picoplanktonic green alga</name>
    <dbReference type="NCBI Taxonomy" id="296587"/>
    <lineage>
        <taxon>Eukaryota</taxon>
        <taxon>Viridiplantae</taxon>
        <taxon>Chlorophyta</taxon>
        <taxon>Mamiellophyceae</taxon>
        <taxon>Mamiellales</taxon>
        <taxon>Mamiellaceae</taxon>
        <taxon>Micromonas</taxon>
    </lineage>
</organism>
<feature type="region of interest" description="Disordered" evidence="7">
    <location>
        <begin position="513"/>
        <end position="549"/>
    </location>
</feature>
<dbReference type="GO" id="GO:0008017">
    <property type="term" value="F:microtubule binding"/>
    <property type="evidence" value="ECO:0007669"/>
    <property type="project" value="InterPro"/>
</dbReference>
<dbReference type="KEGG" id="mis:MICPUN_60763"/>
<evidence type="ECO:0000256" key="1">
    <source>
        <dbReference type="ARBA" id="ARBA00022741"/>
    </source>
</evidence>
<keyword evidence="3 4" id="KW-0505">Motor protein</keyword>
<feature type="binding site" evidence="4">
    <location>
        <begin position="99"/>
        <end position="106"/>
    </location>
    <ligand>
        <name>ATP</name>
        <dbReference type="ChEBI" id="CHEBI:30616"/>
    </ligand>
</feature>
<evidence type="ECO:0000259" key="8">
    <source>
        <dbReference type="PROSITE" id="PS50067"/>
    </source>
</evidence>
<evidence type="ECO:0000313" key="10">
    <source>
        <dbReference type="Proteomes" id="UP000002009"/>
    </source>
</evidence>
<dbReference type="GeneID" id="8245584"/>
<dbReference type="PANTHER" id="PTHR47968">
    <property type="entry name" value="CENTROMERE PROTEIN E"/>
    <property type="match status" value="1"/>
</dbReference>
<dbReference type="STRING" id="296587.C1FG75"/>
<dbReference type="Pfam" id="PF00225">
    <property type="entry name" value="Kinesin"/>
    <property type="match status" value="1"/>
</dbReference>
<dbReference type="Proteomes" id="UP000002009">
    <property type="component" value="Chromosome 8"/>
</dbReference>
<dbReference type="eggNOG" id="KOG4280">
    <property type="taxonomic scope" value="Eukaryota"/>
</dbReference>